<reference evidence="1" key="1">
    <citation type="submission" date="2023-08" db="EMBL/GenBank/DDBJ databases">
        <authorList>
            <person name="Alioto T."/>
            <person name="Alioto T."/>
            <person name="Gomez Garrido J."/>
        </authorList>
    </citation>
    <scope>NUCLEOTIDE SEQUENCE</scope>
</reference>
<keyword evidence="2" id="KW-1185">Reference proteome</keyword>
<organism evidence="1 2">
    <name type="scientific">Octopus vulgaris</name>
    <name type="common">Common octopus</name>
    <dbReference type="NCBI Taxonomy" id="6645"/>
    <lineage>
        <taxon>Eukaryota</taxon>
        <taxon>Metazoa</taxon>
        <taxon>Spiralia</taxon>
        <taxon>Lophotrochozoa</taxon>
        <taxon>Mollusca</taxon>
        <taxon>Cephalopoda</taxon>
        <taxon>Coleoidea</taxon>
        <taxon>Octopodiformes</taxon>
        <taxon>Octopoda</taxon>
        <taxon>Incirrata</taxon>
        <taxon>Octopodidae</taxon>
        <taxon>Octopus</taxon>
    </lineage>
</organism>
<name>A0AA36FDN3_OCTVU</name>
<evidence type="ECO:0000313" key="1">
    <source>
        <dbReference type="EMBL" id="CAI9730868.1"/>
    </source>
</evidence>
<accession>A0AA36FDN3</accession>
<dbReference type="Proteomes" id="UP001162480">
    <property type="component" value="Chromosome 12"/>
</dbReference>
<proteinExistence type="predicted"/>
<gene>
    <name evidence="1" type="ORF">OCTVUL_1B021290</name>
</gene>
<dbReference type="AlphaFoldDB" id="A0AA36FDN3"/>
<protein>
    <submittedName>
        <fullName evidence="1">Uncharacterized protein</fullName>
    </submittedName>
</protein>
<evidence type="ECO:0000313" key="2">
    <source>
        <dbReference type="Proteomes" id="UP001162480"/>
    </source>
</evidence>
<dbReference type="EMBL" id="OX597825">
    <property type="protein sequence ID" value="CAI9730868.1"/>
    <property type="molecule type" value="Genomic_DNA"/>
</dbReference>
<sequence length="86" mass="9622">MKLSDGQSEISEVRFLIILVKGDASSEEQKGSEHQFYDSLFHILTQNMLKNILMPKSKSFAFQPNSQIFSFSDTSNSIGFIAKSGN</sequence>